<dbReference type="EMBL" id="BMWS01000002">
    <property type="protein sequence ID" value="GGX05281.1"/>
    <property type="molecule type" value="Genomic_DNA"/>
</dbReference>
<accession>A0A918N1N8</accession>
<name>A0A918N1N8_9FLAO</name>
<dbReference type="Proteomes" id="UP000601108">
    <property type="component" value="Unassembled WGS sequence"/>
</dbReference>
<gene>
    <name evidence="1" type="ORF">GCM10007384_03730</name>
</gene>
<protein>
    <submittedName>
        <fullName evidence="1">Uncharacterized protein</fullName>
    </submittedName>
</protein>
<reference evidence="1 2" key="1">
    <citation type="journal article" date="2014" name="Int. J. Syst. Evol. Microbiol.">
        <title>Complete genome sequence of Corynebacterium casei LMG S-19264T (=DSM 44701T), isolated from a smear-ripened cheese.</title>
        <authorList>
            <consortium name="US DOE Joint Genome Institute (JGI-PGF)"/>
            <person name="Walter F."/>
            <person name="Albersmeier A."/>
            <person name="Kalinowski J."/>
            <person name="Ruckert C."/>
        </authorList>
    </citation>
    <scope>NUCLEOTIDE SEQUENCE [LARGE SCALE GENOMIC DNA]</scope>
    <source>
        <strain evidence="1 2">KCTC 12285</strain>
    </source>
</reference>
<proteinExistence type="predicted"/>
<dbReference type="AlphaFoldDB" id="A0A918N1N8"/>
<organism evidence="1 2">
    <name type="scientific">Aquimarina muelleri</name>
    <dbReference type="NCBI Taxonomy" id="279356"/>
    <lineage>
        <taxon>Bacteria</taxon>
        <taxon>Pseudomonadati</taxon>
        <taxon>Bacteroidota</taxon>
        <taxon>Flavobacteriia</taxon>
        <taxon>Flavobacteriales</taxon>
        <taxon>Flavobacteriaceae</taxon>
        <taxon>Aquimarina</taxon>
    </lineage>
</organism>
<evidence type="ECO:0000313" key="2">
    <source>
        <dbReference type="Proteomes" id="UP000601108"/>
    </source>
</evidence>
<comment type="caution">
    <text evidence="1">The sequence shown here is derived from an EMBL/GenBank/DDBJ whole genome shotgun (WGS) entry which is preliminary data.</text>
</comment>
<sequence length="127" mass="15226">MKNIFLIFVFTVIGVTSYAQDTAELVEDQNPNYKEAMNRFLSNSQEYTLQQGTTAQETYKAIDPLEEKRELRSLRRQYRSQRAYWRHERRLQRIQNTTYHDYGSYYGNRSYGYDWLTLGILGACILW</sequence>
<dbReference type="RefSeq" id="WP_027410869.1">
    <property type="nucleotide sequence ID" value="NZ_BMWS01000002.1"/>
</dbReference>
<keyword evidence="2" id="KW-1185">Reference proteome</keyword>
<evidence type="ECO:0000313" key="1">
    <source>
        <dbReference type="EMBL" id="GGX05281.1"/>
    </source>
</evidence>